<reference evidence="8 9" key="1">
    <citation type="journal article" date="2019" name="Int. J. Syst. Evol. Microbiol.">
        <title>The Global Catalogue of Microorganisms (GCM) 10K type strain sequencing project: providing services to taxonomists for standard genome sequencing and annotation.</title>
        <authorList>
            <consortium name="The Broad Institute Genomics Platform"/>
            <consortium name="The Broad Institute Genome Sequencing Center for Infectious Disease"/>
            <person name="Wu L."/>
            <person name="Ma J."/>
        </authorList>
    </citation>
    <scope>NUCLEOTIDE SEQUENCE [LARGE SCALE GENOMIC DNA]</scope>
    <source>
        <strain evidence="8 9">JCM 9933</strain>
    </source>
</reference>
<feature type="binding site" evidence="6">
    <location>
        <position position="102"/>
    </location>
    <ligand>
        <name>Mg(2+)</name>
        <dbReference type="ChEBI" id="CHEBI:18420"/>
    </ligand>
</feature>
<comment type="function">
    <text evidence="6">Toxic component of a toxin-antitoxin (TA) system. An RNase.</text>
</comment>
<organism evidence="8 9">
    <name type="scientific">Craurococcus roseus</name>
    <dbReference type="NCBI Taxonomy" id="77585"/>
    <lineage>
        <taxon>Bacteria</taxon>
        <taxon>Pseudomonadati</taxon>
        <taxon>Pseudomonadota</taxon>
        <taxon>Alphaproteobacteria</taxon>
        <taxon>Acetobacterales</taxon>
        <taxon>Acetobacteraceae</taxon>
        <taxon>Craurococcus</taxon>
    </lineage>
</organism>
<dbReference type="EMBL" id="BAAAFZ010000007">
    <property type="protein sequence ID" value="GAA0569163.1"/>
    <property type="molecule type" value="Genomic_DNA"/>
</dbReference>
<keyword evidence="9" id="KW-1185">Reference proteome</keyword>
<keyword evidence="3 6" id="KW-0479">Metal-binding</keyword>
<sequence length="137" mass="14601">MTLVLDSSATLAWATSDEVTPAVQEVFDRVAATHAVVPASWRLEVANGLHMGVRRGRLDAAERDATLADLAILGIRTDADTDTHAWSGTVRLAERFGFTVYDACTLELARRRALPLASLDGDLRAAADACGVPLLGQ</sequence>
<evidence type="ECO:0000313" key="8">
    <source>
        <dbReference type="EMBL" id="GAA0569163.1"/>
    </source>
</evidence>
<evidence type="ECO:0000259" key="7">
    <source>
        <dbReference type="Pfam" id="PF01850"/>
    </source>
</evidence>
<keyword evidence="6" id="KW-0800">Toxin</keyword>
<evidence type="ECO:0000256" key="3">
    <source>
        <dbReference type="ARBA" id="ARBA00022723"/>
    </source>
</evidence>
<keyword evidence="2 6" id="KW-0540">Nuclease</keyword>
<feature type="domain" description="PIN" evidence="7">
    <location>
        <begin position="4"/>
        <end position="127"/>
    </location>
</feature>
<dbReference type="Gene3D" id="3.40.50.1010">
    <property type="entry name" value="5'-nuclease"/>
    <property type="match status" value="1"/>
</dbReference>
<dbReference type="InterPro" id="IPR029060">
    <property type="entry name" value="PIN-like_dom_sf"/>
</dbReference>
<dbReference type="Proteomes" id="UP001501588">
    <property type="component" value="Unassembled WGS sequence"/>
</dbReference>
<name>A0ABN1EN02_9PROT</name>
<comment type="similarity">
    <text evidence="6">Belongs to the PINc/VapC protein family.</text>
</comment>
<proteinExistence type="inferred from homology"/>
<gene>
    <name evidence="6" type="primary">vapC</name>
    <name evidence="8" type="ORF">GCM10009416_04310</name>
</gene>
<evidence type="ECO:0000256" key="1">
    <source>
        <dbReference type="ARBA" id="ARBA00022649"/>
    </source>
</evidence>
<dbReference type="RefSeq" id="WP_343893494.1">
    <property type="nucleotide sequence ID" value="NZ_BAAAFZ010000007.1"/>
</dbReference>
<keyword evidence="1 6" id="KW-1277">Toxin-antitoxin system</keyword>
<dbReference type="InterPro" id="IPR022907">
    <property type="entry name" value="VapC_family"/>
</dbReference>
<evidence type="ECO:0000256" key="5">
    <source>
        <dbReference type="ARBA" id="ARBA00022842"/>
    </source>
</evidence>
<dbReference type="PANTHER" id="PTHR35901">
    <property type="entry name" value="RIBONUCLEASE VAPC3"/>
    <property type="match status" value="1"/>
</dbReference>
<dbReference type="InterPro" id="IPR044153">
    <property type="entry name" value="PIN_Pae0151-like"/>
</dbReference>
<dbReference type="InterPro" id="IPR051619">
    <property type="entry name" value="TypeII_TA_RNase_PINc/VapC"/>
</dbReference>
<keyword evidence="4 6" id="KW-0378">Hydrolase</keyword>
<dbReference type="SUPFAM" id="SSF88723">
    <property type="entry name" value="PIN domain-like"/>
    <property type="match status" value="1"/>
</dbReference>
<protein>
    <recommendedName>
        <fullName evidence="6">Ribonuclease VapC</fullName>
        <shortName evidence="6">RNase VapC</shortName>
        <ecNumber evidence="6">3.1.-.-</ecNumber>
    </recommendedName>
    <alternativeName>
        <fullName evidence="6">Toxin VapC</fullName>
    </alternativeName>
</protein>
<accession>A0ABN1EN02</accession>
<comment type="caution">
    <text evidence="8">The sequence shown here is derived from an EMBL/GenBank/DDBJ whole genome shotgun (WGS) entry which is preliminary data.</text>
</comment>
<dbReference type="HAMAP" id="MF_00265">
    <property type="entry name" value="VapC_Nob1"/>
    <property type="match status" value="1"/>
</dbReference>
<comment type="cofactor">
    <cofactor evidence="6">
        <name>Mg(2+)</name>
        <dbReference type="ChEBI" id="CHEBI:18420"/>
    </cofactor>
</comment>
<evidence type="ECO:0000313" key="9">
    <source>
        <dbReference type="Proteomes" id="UP001501588"/>
    </source>
</evidence>
<dbReference type="Pfam" id="PF01850">
    <property type="entry name" value="PIN"/>
    <property type="match status" value="1"/>
</dbReference>
<evidence type="ECO:0000256" key="6">
    <source>
        <dbReference type="HAMAP-Rule" id="MF_00265"/>
    </source>
</evidence>
<evidence type="ECO:0000256" key="4">
    <source>
        <dbReference type="ARBA" id="ARBA00022801"/>
    </source>
</evidence>
<dbReference type="EC" id="3.1.-.-" evidence="6"/>
<feature type="binding site" evidence="6">
    <location>
        <position position="6"/>
    </location>
    <ligand>
        <name>Mg(2+)</name>
        <dbReference type="ChEBI" id="CHEBI:18420"/>
    </ligand>
</feature>
<dbReference type="CDD" id="cd09873">
    <property type="entry name" value="PIN_Pae0151-like"/>
    <property type="match status" value="1"/>
</dbReference>
<dbReference type="PANTHER" id="PTHR35901:SF1">
    <property type="entry name" value="EXONUCLEASE VAPC9"/>
    <property type="match status" value="1"/>
</dbReference>
<keyword evidence="5 6" id="KW-0460">Magnesium</keyword>
<dbReference type="InterPro" id="IPR002716">
    <property type="entry name" value="PIN_dom"/>
</dbReference>
<evidence type="ECO:0000256" key="2">
    <source>
        <dbReference type="ARBA" id="ARBA00022722"/>
    </source>
</evidence>